<feature type="compositionally biased region" description="Acidic residues" evidence="1">
    <location>
        <begin position="90"/>
        <end position="101"/>
    </location>
</feature>
<name>A0A1X7UNT4_AMPQE</name>
<organism evidence="2">
    <name type="scientific">Amphimedon queenslandica</name>
    <name type="common">Sponge</name>
    <dbReference type="NCBI Taxonomy" id="400682"/>
    <lineage>
        <taxon>Eukaryota</taxon>
        <taxon>Metazoa</taxon>
        <taxon>Porifera</taxon>
        <taxon>Demospongiae</taxon>
        <taxon>Heteroscleromorpha</taxon>
        <taxon>Haplosclerida</taxon>
        <taxon>Niphatidae</taxon>
        <taxon>Amphimedon</taxon>
    </lineage>
</organism>
<dbReference type="EnsemblMetazoa" id="Aqu2.1.29174_001">
    <property type="protein sequence ID" value="Aqu2.1.29174_001"/>
    <property type="gene ID" value="Aqu2.1.29174"/>
</dbReference>
<evidence type="ECO:0000313" key="2">
    <source>
        <dbReference type="EnsemblMetazoa" id="Aqu2.1.29174_001"/>
    </source>
</evidence>
<reference evidence="2" key="1">
    <citation type="submission" date="2017-05" db="UniProtKB">
        <authorList>
            <consortium name="EnsemblMetazoa"/>
        </authorList>
    </citation>
    <scope>IDENTIFICATION</scope>
</reference>
<proteinExistence type="predicted"/>
<protein>
    <submittedName>
        <fullName evidence="2">Uncharacterized protein</fullName>
    </submittedName>
</protein>
<dbReference type="InParanoid" id="A0A1X7UNT4"/>
<sequence>MQQIPGQDVEVELQPIDFSLPALRDLGGQWLVKMSEYISDNPQIVVNGFLKSGITQAIDEATTVDTDLDHSNPGDESSDEDSVTDNYSTDGDESSEEDNEI</sequence>
<accession>A0A1X7UNT4</accession>
<feature type="region of interest" description="Disordered" evidence="1">
    <location>
        <begin position="62"/>
        <end position="101"/>
    </location>
</feature>
<evidence type="ECO:0000256" key="1">
    <source>
        <dbReference type="SAM" id="MobiDB-lite"/>
    </source>
</evidence>
<dbReference type="AlphaFoldDB" id="A0A1X7UNT4"/>